<evidence type="ECO:0000256" key="1">
    <source>
        <dbReference type="SAM" id="Phobius"/>
    </source>
</evidence>
<keyword evidence="1" id="KW-0812">Transmembrane</keyword>
<keyword evidence="1" id="KW-0472">Membrane</keyword>
<evidence type="ECO:0000313" key="3">
    <source>
        <dbReference type="Proteomes" id="UP000030745"/>
    </source>
</evidence>
<keyword evidence="1" id="KW-1133">Transmembrane helix</keyword>
<reference evidence="2 3" key="1">
    <citation type="journal article" date="2013" name="PLoS Genet.">
        <title>Distinctive expansion of potential virulence genes in the genome of the oomycete fish pathogen Saprolegnia parasitica.</title>
        <authorList>
            <person name="Jiang R.H."/>
            <person name="de Bruijn I."/>
            <person name="Haas B.J."/>
            <person name="Belmonte R."/>
            <person name="Lobach L."/>
            <person name="Christie J."/>
            <person name="van den Ackerveken G."/>
            <person name="Bottin A."/>
            <person name="Bulone V."/>
            <person name="Diaz-Moreno S.M."/>
            <person name="Dumas B."/>
            <person name="Fan L."/>
            <person name="Gaulin E."/>
            <person name="Govers F."/>
            <person name="Grenville-Briggs L.J."/>
            <person name="Horner N.R."/>
            <person name="Levin J.Z."/>
            <person name="Mammella M."/>
            <person name="Meijer H.J."/>
            <person name="Morris P."/>
            <person name="Nusbaum C."/>
            <person name="Oome S."/>
            <person name="Phillips A.J."/>
            <person name="van Rooyen D."/>
            <person name="Rzeszutek E."/>
            <person name="Saraiva M."/>
            <person name="Secombes C.J."/>
            <person name="Seidl M.F."/>
            <person name="Snel B."/>
            <person name="Stassen J.H."/>
            <person name="Sykes S."/>
            <person name="Tripathy S."/>
            <person name="van den Berg H."/>
            <person name="Vega-Arreguin J.C."/>
            <person name="Wawra S."/>
            <person name="Young S.K."/>
            <person name="Zeng Q."/>
            <person name="Dieguez-Uribeondo J."/>
            <person name="Russ C."/>
            <person name="Tyler B.M."/>
            <person name="van West P."/>
        </authorList>
    </citation>
    <scope>NUCLEOTIDE SEQUENCE [LARGE SCALE GENOMIC DNA]</scope>
    <source>
        <strain evidence="2 3">CBS 223.65</strain>
    </source>
</reference>
<keyword evidence="3" id="KW-1185">Reference proteome</keyword>
<dbReference type="GeneID" id="24134960"/>
<protein>
    <submittedName>
        <fullName evidence="2">Uncharacterized protein</fullName>
    </submittedName>
</protein>
<dbReference type="Proteomes" id="UP000030745">
    <property type="component" value="Unassembled WGS sequence"/>
</dbReference>
<name>A0A067BZD5_SAPPC</name>
<dbReference type="VEuPathDB" id="FungiDB:SPRG_13053"/>
<dbReference type="AlphaFoldDB" id="A0A067BZD5"/>
<dbReference type="OrthoDB" id="10391163at2759"/>
<evidence type="ECO:0000313" key="2">
    <source>
        <dbReference type="EMBL" id="KDO19947.1"/>
    </source>
</evidence>
<sequence>MRETLFRAYLLEGLNNTLRDRAVFDSGLYYGVAVTNTTTLTTFCSAPGRLPETNIDAACDGCREIVSASLPPSRLRDWIDDKCPETVAETATTFCLFYASKLVMPYLLSYEEARIARYNQLRGLQGALRSTKETIGNGIGFTAALLFGFSILLASYLTFCSKRDPADEEDELMYYTMTRQPWQGV</sequence>
<gene>
    <name evidence="2" type="ORF">SPRG_13053</name>
</gene>
<accession>A0A067BZD5</accession>
<organism evidence="2 3">
    <name type="scientific">Saprolegnia parasitica (strain CBS 223.65)</name>
    <dbReference type="NCBI Taxonomy" id="695850"/>
    <lineage>
        <taxon>Eukaryota</taxon>
        <taxon>Sar</taxon>
        <taxon>Stramenopiles</taxon>
        <taxon>Oomycota</taxon>
        <taxon>Saprolegniomycetes</taxon>
        <taxon>Saprolegniales</taxon>
        <taxon>Saprolegniaceae</taxon>
        <taxon>Saprolegnia</taxon>
    </lineage>
</organism>
<dbReference type="RefSeq" id="XP_012209319.1">
    <property type="nucleotide sequence ID" value="XM_012353929.1"/>
</dbReference>
<feature type="transmembrane region" description="Helical" evidence="1">
    <location>
        <begin position="138"/>
        <end position="159"/>
    </location>
</feature>
<dbReference type="EMBL" id="KK583328">
    <property type="protein sequence ID" value="KDO19947.1"/>
    <property type="molecule type" value="Genomic_DNA"/>
</dbReference>
<dbReference type="KEGG" id="spar:SPRG_13053"/>
<proteinExistence type="predicted"/>